<protein>
    <recommendedName>
        <fullName evidence="2">Protein phosphatase 1 regulatory subunit 26 N-terminal domain-containing protein</fullName>
    </recommendedName>
</protein>
<feature type="compositionally biased region" description="Basic residues" evidence="1">
    <location>
        <begin position="546"/>
        <end position="563"/>
    </location>
</feature>
<dbReference type="GO" id="GO:0004864">
    <property type="term" value="F:protein phosphatase inhibitor activity"/>
    <property type="evidence" value="ECO:0007669"/>
    <property type="project" value="InterPro"/>
</dbReference>
<accession>A0A2U9CGE6</accession>
<reference evidence="3 5" key="1">
    <citation type="submission" date="2017-12" db="EMBL/GenBank/DDBJ databases">
        <title>Integrating genomic resources of turbot (Scophthalmus maximus) in depth evaluation of genetic and physical mapping variation across individuals.</title>
        <authorList>
            <person name="Martinez P."/>
        </authorList>
    </citation>
    <scope>NUCLEOTIDE SEQUENCE [LARGE SCALE GENOMIC DNA]</scope>
</reference>
<feature type="compositionally biased region" description="Polar residues" evidence="1">
    <location>
        <begin position="423"/>
        <end position="441"/>
    </location>
</feature>
<feature type="compositionally biased region" description="Low complexity" evidence="1">
    <location>
        <begin position="471"/>
        <end position="484"/>
    </location>
</feature>
<dbReference type="InterPro" id="IPR031474">
    <property type="entry name" value="PPP1R26_N"/>
</dbReference>
<sequence length="1096" mass="121184">MGDEIDGNLPSGQGGHPQVCKIAMGSYVGAKSNDKGPTETQEADVSSPINHDSSDSDSDASVDRGIEEAILEYLKEKGDNKRKAEPCSAFLQSSKIQRKNMPIPEVSKQNSDSNEFLISSNPHPISVNAETQTASTLMPIKKYIKNKASLNDNMLKKLDSDKSTMTKCSIFPKEQMKSPSKTMFNKVKCPVTVKVEEDSDDSSSDDGIEEAIQRYQLEKSGLHNRREPFHLHAIKVESDSTSDDGIEEAIRCYQLEQLKERSVLKPLTHTTNPCSKSFIQALGSTSMESMKKHKLRKKKTRTQKEVKSVPPSAFIPKNSLSESKKGKGNGLLSFKVECLKDQPISSPPKVNTTAELMCAEAILDISKTVMPSVFHHSANLSSCAPTESSLHSSLPEEESDDSSIDSEDGIEQEIMKFLEQKAQMHQQPSGSDVTQEHQSMNEPEKVKAKQVTTQKKPSRTSLTQRRKQNEENGSNSNMSGMDNNVKVTTPNSLPDHRKDLSPLIFSKRGQTRPSAGLLKTEHSGDKSSSFDSDEDLDTAIKDLLKTKKKSKKKTRDLKRKSRKCLKDEEPLLRNASQTKKFKPDPFSKCSALKKVQKIRDDMKDTTGLCKENISQHKPTDQSQEQDMPGGKTEILKGTEGQGSTLLHNAHTPLQIQEDSSSVDSDDSIELEIRKFLAEKAKVSIAVNGKDGDVSRNGTVVVCSPTRDEDIKQENQLAEIPRKSIATPYSGQSPTSPCQDRPSQSLVPDIFTVDAQPRLSSVQSCSPSPLEPADGAGAARTQNRRSSTVRGDAQDVTSKIETVQPVLCPSIAHARSESNKWRQSLGLPTTDTRTLSRLPFHITSSKVKETASATLPYQHRGIHLSSQTPVSVWSSTRTSGAPSPWSTEKTANSTYRSPVLNLLSSPRQHPRLPFTRSLPPGRSSPCPIEGETESMVHISKDKSVFVELESNRTNHVQVRSRERSEGKETVNLLIEFKKEGESLKIDDKERTEEEFVDEAACESGNRRNPEKKQGFSALSLSSAIDPGITIRPCIALTTEDRSRMFCRRYLPEKCKKGKAALNSVPVQNKTLQLVKRKLQFVPVNRRNEAASEHSMTG</sequence>
<dbReference type="AlphaFoldDB" id="A0A2U9CGE6"/>
<feature type="region of interest" description="Disordered" evidence="1">
    <location>
        <begin position="711"/>
        <end position="746"/>
    </location>
</feature>
<feature type="compositionally biased region" description="Polar residues" evidence="1">
    <location>
        <begin position="38"/>
        <end position="51"/>
    </location>
</feature>
<dbReference type="InterPro" id="IPR026130">
    <property type="entry name" value="PPP1R26"/>
</dbReference>
<feature type="region of interest" description="Disordered" evidence="1">
    <location>
        <begin position="296"/>
        <end position="326"/>
    </location>
</feature>
<feature type="compositionally biased region" description="Polar residues" evidence="1">
    <location>
        <begin position="107"/>
        <end position="127"/>
    </location>
</feature>
<evidence type="ECO:0000259" key="2">
    <source>
        <dbReference type="Pfam" id="PF15740"/>
    </source>
</evidence>
<feature type="region of interest" description="Disordered" evidence="1">
    <location>
        <begin position="1"/>
        <end position="20"/>
    </location>
</feature>
<dbReference type="PANTHER" id="PTHR15724">
    <property type="entry name" value="PROTEIN PHOSPHATASE 1 REGULATORY SUBUNIT 26"/>
    <property type="match status" value="1"/>
</dbReference>
<reference evidence="4 6" key="2">
    <citation type="submission" date="2019-06" db="EMBL/GenBank/DDBJ databases">
        <title>Draft genomes of female and male turbot (Scophthalmus maximus).</title>
        <authorList>
            <person name="Xu H."/>
            <person name="Xu X.-W."/>
            <person name="Shao C."/>
            <person name="Chen S."/>
        </authorList>
    </citation>
    <scope>NUCLEOTIDE SEQUENCE [LARGE SCALE GENOMIC DNA]</scope>
    <source>
        <strain evidence="4">Ysfricsl-2016a</strain>
        <tissue evidence="4">Blood</tissue>
    </source>
</reference>
<evidence type="ECO:0000313" key="4">
    <source>
        <dbReference type="EMBL" id="KAF0031690.1"/>
    </source>
</evidence>
<feature type="region of interest" description="Disordered" evidence="1">
    <location>
        <begin position="759"/>
        <end position="796"/>
    </location>
</feature>
<feature type="compositionally biased region" description="Acidic residues" evidence="1">
    <location>
        <begin position="395"/>
        <end position="406"/>
    </location>
</feature>
<feature type="region of interest" description="Disordered" evidence="1">
    <location>
        <begin position="77"/>
        <end position="127"/>
    </location>
</feature>
<dbReference type="EMBL" id="VEVO01000014">
    <property type="protein sequence ID" value="KAF0031690.1"/>
    <property type="molecule type" value="Genomic_DNA"/>
</dbReference>
<keyword evidence="5" id="KW-1185">Reference proteome</keyword>
<feature type="domain" description="Protein phosphatase 1 regulatory subunit 26 N-terminal" evidence="2">
    <location>
        <begin position="34"/>
        <end position="134"/>
    </location>
</feature>
<feature type="domain" description="Protein phosphatase 1 regulatory subunit 26 N-terminal" evidence="2">
    <location>
        <begin position="518"/>
        <end position="683"/>
    </location>
</feature>
<dbReference type="Proteomes" id="UP000438429">
    <property type="component" value="Unassembled WGS sequence"/>
</dbReference>
<name>A0A2U9CGE6_SCOMX</name>
<organism evidence="3 5">
    <name type="scientific">Scophthalmus maximus</name>
    <name type="common">Turbot</name>
    <name type="synonym">Psetta maxima</name>
    <dbReference type="NCBI Taxonomy" id="52904"/>
    <lineage>
        <taxon>Eukaryota</taxon>
        <taxon>Metazoa</taxon>
        <taxon>Chordata</taxon>
        <taxon>Craniata</taxon>
        <taxon>Vertebrata</taxon>
        <taxon>Euteleostomi</taxon>
        <taxon>Actinopterygii</taxon>
        <taxon>Neopterygii</taxon>
        <taxon>Teleostei</taxon>
        <taxon>Neoteleostei</taxon>
        <taxon>Acanthomorphata</taxon>
        <taxon>Carangaria</taxon>
        <taxon>Pleuronectiformes</taxon>
        <taxon>Pleuronectoidei</taxon>
        <taxon>Scophthalmidae</taxon>
        <taxon>Scophthalmus</taxon>
    </lineage>
</organism>
<feature type="domain" description="Protein phosphatase 1 regulatory subunit 26 N-terminal" evidence="2">
    <location>
        <begin position="235"/>
        <end position="474"/>
    </location>
</feature>
<dbReference type="Pfam" id="PF15740">
    <property type="entry name" value="PPP1R26_N"/>
    <property type="match status" value="4"/>
</dbReference>
<feature type="region of interest" description="Disordered" evidence="1">
    <location>
        <begin position="28"/>
        <end position="64"/>
    </location>
</feature>
<evidence type="ECO:0000313" key="6">
    <source>
        <dbReference type="Proteomes" id="UP000438429"/>
    </source>
</evidence>
<evidence type="ECO:0000313" key="3">
    <source>
        <dbReference type="EMBL" id="AWP15548.1"/>
    </source>
</evidence>
<dbReference type="EMBL" id="CP026258">
    <property type="protein sequence ID" value="AWP15548.1"/>
    <property type="molecule type" value="Genomic_DNA"/>
</dbReference>
<evidence type="ECO:0000256" key="1">
    <source>
        <dbReference type="SAM" id="MobiDB-lite"/>
    </source>
</evidence>
<dbReference type="Proteomes" id="UP000246464">
    <property type="component" value="Chromosome 16"/>
</dbReference>
<proteinExistence type="predicted"/>
<feature type="domain" description="Protein phosphatase 1 regulatory subunit 26 N-terminal" evidence="2">
    <location>
        <begin position="142"/>
        <end position="220"/>
    </location>
</feature>
<feature type="region of interest" description="Disordered" evidence="1">
    <location>
        <begin position="868"/>
        <end position="891"/>
    </location>
</feature>
<feature type="region of interest" description="Disordered" evidence="1">
    <location>
        <begin position="379"/>
        <end position="406"/>
    </location>
</feature>
<feature type="compositionally biased region" description="Polar residues" evidence="1">
    <location>
        <begin position="726"/>
        <end position="745"/>
    </location>
</feature>
<feature type="region of interest" description="Disordered" evidence="1">
    <location>
        <begin position="421"/>
        <end position="586"/>
    </location>
</feature>
<evidence type="ECO:0000313" key="5">
    <source>
        <dbReference type="Proteomes" id="UP000246464"/>
    </source>
</evidence>
<feature type="compositionally biased region" description="Polar residues" evidence="1">
    <location>
        <begin position="779"/>
        <end position="796"/>
    </location>
</feature>
<gene>
    <name evidence="4" type="ORF">F2P81_016245</name>
    <name evidence="3" type="ORF">SMAX5B_013937</name>
</gene>
<dbReference type="PANTHER" id="PTHR15724:SF0">
    <property type="entry name" value="PROTEIN PHOSPHATASE 1 REGULATORY SUBUNIT 26"/>
    <property type="match status" value="1"/>
</dbReference>
<dbReference type="STRING" id="52904.ENSSMAP00000017767"/>
<feature type="region of interest" description="Disordered" evidence="1">
    <location>
        <begin position="607"/>
        <end position="645"/>
    </location>
</feature>
<feature type="region of interest" description="Disordered" evidence="1">
    <location>
        <begin position="903"/>
        <end position="922"/>
    </location>
</feature>